<sequence length="165" mass="19322">MPRIQWIFLPVKICFTLRYPYFYKIPFVHLGMMKKLSVILFIAVGLYACKQKRERPADALDTARAFIESSLKGDYAWARELMIKDSLNLYELDIIEKKYKDEMSKKDKEGYKNATIVVHSVDNVSDSVVIVNYSNTYKNKPMPLKVIKRDGIWQVDFNYTFTGNL</sequence>
<dbReference type="Gene3D" id="3.10.450.50">
    <property type="match status" value="1"/>
</dbReference>
<dbReference type="EMBL" id="VLLE01000006">
    <property type="protein sequence ID" value="TWI79411.1"/>
    <property type="molecule type" value="Genomic_DNA"/>
</dbReference>
<name>A0A562SDQ4_9BACT</name>
<keyword evidence="3" id="KW-1185">Reference proteome</keyword>
<feature type="transmembrane region" description="Helical" evidence="1">
    <location>
        <begin position="27"/>
        <end position="49"/>
    </location>
</feature>
<evidence type="ECO:0000313" key="3">
    <source>
        <dbReference type="Proteomes" id="UP000316167"/>
    </source>
</evidence>
<keyword evidence="1" id="KW-1133">Transmembrane helix</keyword>
<organism evidence="2 3">
    <name type="scientific">Lacibacter cauensis</name>
    <dbReference type="NCBI Taxonomy" id="510947"/>
    <lineage>
        <taxon>Bacteria</taxon>
        <taxon>Pseudomonadati</taxon>
        <taxon>Bacteroidota</taxon>
        <taxon>Chitinophagia</taxon>
        <taxon>Chitinophagales</taxon>
        <taxon>Chitinophagaceae</taxon>
        <taxon>Lacibacter</taxon>
    </lineage>
</organism>
<evidence type="ECO:0000313" key="2">
    <source>
        <dbReference type="EMBL" id="TWI79411.1"/>
    </source>
</evidence>
<protein>
    <submittedName>
        <fullName evidence="2">Uncharacterized protein DUF4878</fullName>
    </submittedName>
</protein>
<gene>
    <name evidence="2" type="ORF">IQ13_3815</name>
</gene>
<reference evidence="2 3" key="1">
    <citation type="journal article" date="2015" name="Stand. Genomic Sci.">
        <title>Genomic Encyclopedia of Bacterial and Archaeal Type Strains, Phase III: the genomes of soil and plant-associated and newly described type strains.</title>
        <authorList>
            <person name="Whitman W.B."/>
            <person name="Woyke T."/>
            <person name="Klenk H.P."/>
            <person name="Zhou Y."/>
            <person name="Lilburn T.G."/>
            <person name="Beck B.J."/>
            <person name="De Vos P."/>
            <person name="Vandamme P."/>
            <person name="Eisen J.A."/>
            <person name="Garrity G."/>
            <person name="Hugenholtz P."/>
            <person name="Kyrpides N.C."/>
        </authorList>
    </citation>
    <scope>NUCLEOTIDE SEQUENCE [LARGE SCALE GENOMIC DNA]</scope>
    <source>
        <strain evidence="2 3">CGMCC 1.7271</strain>
    </source>
</reference>
<proteinExistence type="predicted"/>
<keyword evidence="1" id="KW-0812">Transmembrane</keyword>
<comment type="caution">
    <text evidence="2">The sequence shown here is derived from an EMBL/GenBank/DDBJ whole genome shotgun (WGS) entry which is preliminary data.</text>
</comment>
<dbReference type="AlphaFoldDB" id="A0A562SDQ4"/>
<keyword evidence="1" id="KW-0472">Membrane</keyword>
<dbReference type="Proteomes" id="UP000316167">
    <property type="component" value="Unassembled WGS sequence"/>
</dbReference>
<evidence type="ECO:0000256" key="1">
    <source>
        <dbReference type="SAM" id="Phobius"/>
    </source>
</evidence>
<accession>A0A562SDQ4</accession>